<name>A0A4U5NHS9_STECR</name>
<reference evidence="1 2" key="1">
    <citation type="journal article" date="2015" name="Genome Biol.">
        <title>Comparative genomics of Steinernema reveals deeply conserved gene regulatory networks.</title>
        <authorList>
            <person name="Dillman A.R."/>
            <person name="Macchietto M."/>
            <person name="Porter C.F."/>
            <person name="Rogers A."/>
            <person name="Williams B."/>
            <person name="Antoshechkin I."/>
            <person name="Lee M.M."/>
            <person name="Goodwin Z."/>
            <person name="Lu X."/>
            <person name="Lewis E.E."/>
            <person name="Goodrich-Blair H."/>
            <person name="Stock S.P."/>
            <person name="Adams B.J."/>
            <person name="Sternberg P.W."/>
            <person name="Mortazavi A."/>
        </authorList>
    </citation>
    <scope>NUCLEOTIDE SEQUENCE [LARGE SCALE GENOMIC DNA]</scope>
    <source>
        <strain evidence="1 2">ALL</strain>
    </source>
</reference>
<reference evidence="1 2" key="2">
    <citation type="journal article" date="2019" name="G3 (Bethesda)">
        <title>Hybrid Assembly of the Genome of the Entomopathogenic Nematode Steinernema carpocapsae Identifies the X-Chromosome.</title>
        <authorList>
            <person name="Serra L."/>
            <person name="Macchietto M."/>
            <person name="Macias-Munoz A."/>
            <person name="McGill C.J."/>
            <person name="Rodriguez I.M."/>
            <person name="Rodriguez B."/>
            <person name="Murad R."/>
            <person name="Mortazavi A."/>
        </authorList>
    </citation>
    <scope>NUCLEOTIDE SEQUENCE [LARGE SCALE GENOMIC DNA]</scope>
    <source>
        <strain evidence="1 2">ALL</strain>
    </source>
</reference>
<evidence type="ECO:0000313" key="1">
    <source>
        <dbReference type="EMBL" id="TKR82638.1"/>
    </source>
</evidence>
<dbReference type="AlphaFoldDB" id="A0A4U5NHS9"/>
<gene>
    <name evidence="1" type="ORF">L596_016329</name>
</gene>
<proteinExistence type="predicted"/>
<evidence type="ECO:0000313" key="2">
    <source>
        <dbReference type="Proteomes" id="UP000298663"/>
    </source>
</evidence>
<keyword evidence="2" id="KW-1185">Reference proteome</keyword>
<dbReference type="Proteomes" id="UP000298663">
    <property type="component" value="Unassembled WGS sequence"/>
</dbReference>
<comment type="caution">
    <text evidence="1">The sequence shown here is derived from an EMBL/GenBank/DDBJ whole genome shotgun (WGS) entry which is preliminary data.</text>
</comment>
<sequence>MLGSISVRSRLKVGGSGRACAKLISQAVFANGRSNLFFEDDALVVSITVGEQRATSVTTGTAAAEGPETADGALVTLAEGTVGMSWIACAKSEREQVEEEDEGEEEFYGLEVLHGYLLVTTWADWL</sequence>
<accession>A0A4U5NHS9</accession>
<protein>
    <submittedName>
        <fullName evidence="1">Uncharacterized protein</fullName>
    </submittedName>
</protein>
<dbReference type="EMBL" id="AZBU02000004">
    <property type="protein sequence ID" value="TKR82638.1"/>
    <property type="molecule type" value="Genomic_DNA"/>
</dbReference>
<organism evidence="1 2">
    <name type="scientific">Steinernema carpocapsae</name>
    <name type="common">Entomopathogenic nematode</name>
    <dbReference type="NCBI Taxonomy" id="34508"/>
    <lineage>
        <taxon>Eukaryota</taxon>
        <taxon>Metazoa</taxon>
        <taxon>Ecdysozoa</taxon>
        <taxon>Nematoda</taxon>
        <taxon>Chromadorea</taxon>
        <taxon>Rhabditida</taxon>
        <taxon>Tylenchina</taxon>
        <taxon>Panagrolaimomorpha</taxon>
        <taxon>Strongyloidoidea</taxon>
        <taxon>Steinernematidae</taxon>
        <taxon>Steinernema</taxon>
    </lineage>
</organism>